<protein>
    <submittedName>
        <fullName evidence="3">Uncharacterized protein</fullName>
    </submittedName>
</protein>
<reference evidence="3" key="1">
    <citation type="journal article" date="2012" name="Proc. Natl. Acad. Sci. U.S.A.">
        <title>Antigenic diversity is generated by distinct evolutionary mechanisms in African trypanosome species.</title>
        <authorList>
            <person name="Jackson A.P."/>
            <person name="Berry A."/>
            <person name="Aslett M."/>
            <person name="Allison H.C."/>
            <person name="Burton P."/>
            <person name="Vavrova-Anderson J."/>
            <person name="Brown R."/>
            <person name="Browne H."/>
            <person name="Corton N."/>
            <person name="Hauser H."/>
            <person name="Gamble J."/>
            <person name="Gilderthorp R."/>
            <person name="Marcello L."/>
            <person name="McQuillan J."/>
            <person name="Otto T.D."/>
            <person name="Quail M.A."/>
            <person name="Sanders M.J."/>
            <person name="van Tonder A."/>
            <person name="Ginger M.L."/>
            <person name="Field M.C."/>
            <person name="Barry J.D."/>
            <person name="Hertz-Fowler C."/>
            <person name="Berriman M."/>
        </authorList>
    </citation>
    <scope>NUCLEOTIDE SEQUENCE</scope>
    <source>
        <strain evidence="3">Y486</strain>
    </source>
</reference>
<evidence type="ECO:0000313" key="3">
    <source>
        <dbReference type="EMBL" id="CCC46950.1"/>
    </source>
</evidence>
<evidence type="ECO:0000256" key="2">
    <source>
        <dbReference type="SAM" id="Phobius"/>
    </source>
</evidence>
<accession>G0TSM3</accession>
<keyword evidence="2" id="KW-0472">Membrane</keyword>
<sequence>MCVFSSLPPHLFFFTLLFYSIFYFLFLFYFPLFLSQSFFFLLFHAHFINISQTRTNTHTLSLFLATACVFSRPLSLMGKGTTTKTTKRGEKNELGASGHLAPTFYSPVSKWR</sequence>
<keyword evidence="2" id="KW-1133">Transmembrane helix</keyword>
<feature type="region of interest" description="Disordered" evidence="1">
    <location>
        <begin position="80"/>
        <end position="112"/>
    </location>
</feature>
<feature type="transmembrane region" description="Helical" evidence="2">
    <location>
        <begin position="12"/>
        <end position="34"/>
    </location>
</feature>
<organism evidence="3">
    <name type="scientific">Trypanosoma vivax (strain Y486)</name>
    <dbReference type="NCBI Taxonomy" id="1055687"/>
    <lineage>
        <taxon>Eukaryota</taxon>
        <taxon>Discoba</taxon>
        <taxon>Euglenozoa</taxon>
        <taxon>Kinetoplastea</taxon>
        <taxon>Metakinetoplastina</taxon>
        <taxon>Trypanosomatida</taxon>
        <taxon>Trypanosomatidae</taxon>
        <taxon>Trypanosoma</taxon>
        <taxon>Duttonella</taxon>
    </lineage>
</organism>
<evidence type="ECO:0000256" key="1">
    <source>
        <dbReference type="SAM" id="MobiDB-lite"/>
    </source>
</evidence>
<keyword evidence="2" id="KW-0812">Transmembrane</keyword>
<name>G0TSM3_TRYVY</name>
<dbReference type="AlphaFoldDB" id="G0TSM3"/>
<dbReference type="EMBL" id="HE573019">
    <property type="protein sequence ID" value="CCC46950.1"/>
    <property type="molecule type" value="Genomic_DNA"/>
</dbReference>
<gene>
    <name evidence="3" type="ORF">TVY486_0301390</name>
</gene>
<proteinExistence type="predicted"/>